<gene>
    <name evidence="1" type="ORF">AVT10_16280</name>
</gene>
<name>A0ABR5YAU7_9SPHN</name>
<protein>
    <submittedName>
        <fullName evidence="1">Uncharacterized protein</fullName>
    </submittedName>
</protein>
<dbReference type="Proteomes" id="UP000076609">
    <property type="component" value="Unassembled WGS sequence"/>
</dbReference>
<comment type="caution">
    <text evidence="1">The sequence shown here is derived from an EMBL/GenBank/DDBJ whole genome shotgun (WGS) entry which is preliminary data.</text>
</comment>
<evidence type="ECO:0000313" key="1">
    <source>
        <dbReference type="EMBL" id="KZE12305.1"/>
    </source>
</evidence>
<keyword evidence="2" id="KW-1185">Reference proteome</keyword>
<sequence>MIFLRLSDEHQQFIEVQASPMHRSVHQIDEQTRKSLGRQQRQFAQLLSTAYQLKRNIHHSHMPSRQFRAQARIID</sequence>
<organism evidence="1 2">
    <name type="scientific">Sphingomonas hankookensis</name>
    <dbReference type="NCBI Taxonomy" id="563996"/>
    <lineage>
        <taxon>Bacteria</taxon>
        <taxon>Pseudomonadati</taxon>
        <taxon>Pseudomonadota</taxon>
        <taxon>Alphaproteobacteria</taxon>
        <taxon>Sphingomonadales</taxon>
        <taxon>Sphingomonadaceae</taxon>
        <taxon>Sphingomonas</taxon>
    </lineage>
</organism>
<reference evidence="2" key="1">
    <citation type="submission" date="2016-01" db="EMBL/GenBank/DDBJ databases">
        <title>Draft genome of Chromobacterium sp. F49.</title>
        <authorList>
            <person name="Hong K.W."/>
        </authorList>
    </citation>
    <scope>NUCLEOTIDE SEQUENCE [LARGE SCALE GENOMIC DNA]</scope>
    <source>
        <strain evidence="2">CN3</strain>
    </source>
</reference>
<accession>A0ABR5YAU7</accession>
<proteinExistence type="predicted"/>
<dbReference type="EMBL" id="LQQO01000028">
    <property type="protein sequence ID" value="KZE12305.1"/>
    <property type="molecule type" value="Genomic_DNA"/>
</dbReference>
<evidence type="ECO:0000313" key="2">
    <source>
        <dbReference type="Proteomes" id="UP000076609"/>
    </source>
</evidence>